<name>A0A1H5W214_9ACTN</name>
<dbReference type="Pfam" id="PF00069">
    <property type="entry name" value="Pkinase"/>
    <property type="match status" value="1"/>
</dbReference>
<dbReference type="Gene3D" id="3.30.200.20">
    <property type="entry name" value="Phosphorylase Kinase, domain 1"/>
    <property type="match status" value="1"/>
</dbReference>
<feature type="transmembrane region" description="Helical" evidence="9">
    <location>
        <begin position="335"/>
        <end position="355"/>
    </location>
</feature>
<dbReference type="Proteomes" id="UP000236723">
    <property type="component" value="Unassembled WGS sequence"/>
</dbReference>
<protein>
    <recommendedName>
        <fullName evidence="1">non-specific serine/threonine protein kinase</fullName>
        <ecNumber evidence="1">2.7.11.1</ecNumber>
    </recommendedName>
</protein>
<keyword evidence="9" id="KW-1133">Transmembrane helix</keyword>
<dbReference type="GO" id="GO:0005524">
    <property type="term" value="F:ATP binding"/>
    <property type="evidence" value="ECO:0007669"/>
    <property type="project" value="UniProtKB-UniRule"/>
</dbReference>
<evidence type="ECO:0000256" key="2">
    <source>
        <dbReference type="ARBA" id="ARBA00022527"/>
    </source>
</evidence>
<proteinExistence type="predicted"/>
<feature type="compositionally biased region" description="Pro residues" evidence="8">
    <location>
        <begin position="317"/>
        <end position="326"/>
    </location>
</feature>
<keyword evidence="5 11" id="KW-0418">Kinase</keyword>
<evidence type="ECO:0000256" key="8">
    <source>
        <dbReference type="SAM" id="MobiDB-lite"/>
    </source>
</evidence>
<evidence type="ECO:0000256" key="4">
    <source>
        <dbReference type="ARBA" id="ARBA00022741"/>
    </source>
</evidence>
<dbReference type="PROSITE" id="PS00108">
    <property type="entry name" value="PROTEIN_KINASE_ST"/>
    <property type="match status" value="1"/>
</dbReference>
<dbReference type="PROSITE" id="PS00107">
    <property type="entry name" value="PROTEIN_KINASE_ATP"/>
    <property type="match status" value="1"/>
</dbReference>
<evidence type="ECO:0000259" key="10">
    <source>
        <dbReference type="PROSITE" id="PS50011"/>
    </source>
</evidence>
<dbReference type="SUPFAM" id="SSF56112">
    <property type="entry name" value="Protein kinase-like (PK-like)"/>
    <property type="match status" value="1"/>
</dbReference>
<dbReference type="EC" id="2.7.11.1" evidence="1"/>
<dbReference type="GO" id="GO:0004674">
    <property type="term" value="F:protein serine/threonine kinase activity"/>
    <property type="evidence" value="ECO:0007669"/>
    <property type="project" value="UniProtKB-KW"/>
</dbReference>
<keyword evidence="2 11" id="KW-0723">Serine/threonine-protein kinase</keyword>
<keyword evidence="9" id="KW-0812">Transmembrane</keyword>
<dbReference type="CDD" id="cd14014">
    <property type="entry name" value="STKc_PknB_like"/>
    <property type="match status" value="1"/>
</dbReference>
<dbReference type="PROSITE" id="PS50011">
    <property type="entry name" value="PROTEIN_KINASE_DOM"/>
    <property type="match status" value="1"/>
</dbReference>
<keyword evidence="4 7" id="KW-0547">Nucleotide-binding</keyword>
<sequence>MAGTQPQTAQPGHRVAGRYRLEAMLGRGGMGTVWRARDEMLDREVAVKEVLVRQEPGEAERAAMRERTLREARATARLSHPGIVTVHDVVDEDDRPWIVMELVRSRSLQDLIDADGPLPPGRVAGIGRQMLAALRAAHAVGILHRDIKPANVLITDEGRAVLTDFGIARVMGEATMTQTGLLVGSPAYMPPERARGEPATPASDLWALGATLYAACEGRPPHERSEVMAVLAAVLTEDPPPPRNAGPLTPVLGGLLLRDPAHRLTAPQAEEMLARIAADARPAPAPSTTDTEHIPHPTATLPPYVPQAPDELATGPAIPPVPPAPPARRSSTNPGMLLLVGVLTTIALVLTFVLVTRLGSTGNGRENTAGSSGSPNPASGQAAPQVPQTPQEDDPSQPSAPSSASVPDVPPGLRLENGPGYRIGVPEGWRRFTMGNSVFWRSPDSSAYVQVDRTQWSGDPLSHWEQWESEVVAAGKMRDYRRIGLGRPTGVPYDAADLEFTWTNADGVPMHGIDRGVVVDGRPYAVFIAIPQEQWDGNREKVNNVLDTFRP</sequence>
<feature type="binding site" evidence="7">
    <location>
        <position position="48"/>
    </location>
    <ligand>
        <name>ATP</name>
        <dbReference type="ChEBI" id="CHEBI:30616"/>
    </ligand>
</feature>
<evidence type="ECO:0000256" key="7">
    <source>
        <dbReference type="PROSITE-ProRule" id="PRU10141"/>
    </source>
</evidence>
<dbReference type="InterPro" id="IPR000719">
    <property type="entry name" value="Prot_kinase_dom"/>
</dbReference>
<feature type="region of interest" description="Disordered" evidence="8">
    <location>
        <begin position="362"/>
        <end position="420"/>
    </location>
</feature>
<evidence type="ECO:0000256" key="1">
    <source>
        <dbReference type="ARBA" id="ARBA00012513"/>
    </source>
</evidence>
<accession>A0A1H5W214</accession>
<keyword evidence="9" id="KW-0472">Membrane</keyword>
<reference evidence="12" key="1">
    <citation type="submission" date="2016-10" db="EMBL/GenBank/DDBJ databases">
        <authorList>
            <person name="Varghese N."/>
            <person name="Submissions S."/>
        </authorList>
    </citation>
    <scope>NUCLEOTIDE SEQUENCE [LARGE SCALE GENOMIC DNA]</scope>
    <source>
        <strain evidence="12">DSM 43163</strain>
    </source>
</reference>
<evidence type="ECO:0000256" key="6">
    <source>
        <dbReference type="ARBA" id="ARBA00022840"/>
    </source>
</evidence>
<evidence type="ECO:0000256" key="3">
    <source>
        <dbReference type="ARBA" id="ARBA00022679"/>
    </source>
</evidence>
<evidence type="ECO:0000313" key="12">
    <source>
        <dbReference type="Proteomes" id="UP000236723"/>
    </source>
</evidence>
<dbReference type="SMART" id="SM00220">
    <property type="entry name" value="S_TKc"/>
    <property type="match status" value="1"/>
</dbReference>
<organism evidence="11 12">
    <name type="scientific">Thermomonospora echinospora</name>
    <dbReference type="NCBI Taxonomy" id="1992"/>
    <lineage>
        <taxon>Bacteria</taxon>
        <taxon>Bacillati</taxon>
        <taxon>Actinomycetota</taxon>
        <taxon>Actinomycetes</taxon>
        <taxon>Streptosporangiales</taxon>
        <taxon>Thermomonosporaceae</taxon>
        <taxon>Thermomonospora</taxon>
    </lineage>
</organism>
<dbReference type="RefSeq" id="WP_103936785.1">
    <property type="nucleotide sequence ID" value="NZ_FNVO01000002.1"/>
</dbReference>
<feature type="region of interest" description="Disordered" evidence="8">
    <location>
        <begin position="281"/>
        <end position="330"/>
    </location>
</feature>
<gene>
    <name evidence="11" type="ORF">SAMN04489712_102555</name>
</gene>
<keyword evidence="6 7" id="KW-0067">ATP-binding</keyword>
<keyword evidence="12" id="KW-1185">Reference proteome</keyword>
<dbReference type="EMBL" id="FNVO01000002">
    <property type="protein sequence ID" value="SEF93328.1"/>
    <property type="molecule type" value="Genomic_DNA"/>
</dbReference>
<dbReference type="InterPro" id="IPR011009">
    <property type="entry name" value="Kinase-like_dom_sf"/>
</dbReference>
<dbReference type="PANTHER" id="PTHR43289:SF6">
    <property type="entry name" value="SERINE_THREONINE-PROTEIN KINASE NEKL-3"/>
    <property type="match status" value="1"/>
</dbReference>
<evidence type="ECO:0000313" key="11">
    <source>
        <dbReference type="EMBL" id="SEF93328.1"/>
    </source>
</evidence>
<dbReference type="AlphaFoldDB" id="A0A1H5W214"/>
<keyword evidence="3" id="KW-0808">Transferase</keyword>
<dbReference type="InterPro" id="IPR017441">
    <property type="entry name" value="Protein_kinase_ATP_BS"/>
</dbReference>
<evidence type="ECO:0000256" key="9">
    <source>
        <dbReference type="SAM" id="Phobius"/>
    </source>
</evidence>
<evidence type="ECO:0000256" key="5">
    <source>
        <dbReference type="ARBA" id="ARBA00022777"/>
    </source>
</evidence>
<feature type="domain" description="Protein kinase" evidence="10">
    <location>
        <begin position="19"/>
        <end position="273"/>
    </location>
</feature>
<dbReference type="OrthoDB" id="3679634at2"/>
<dbReference type="PANTHER" id="PTHR43289">
    <property type="entry name" value="MITOGEN-ACTIVATED PROTEIN KINASE KINASE KINASE 20-RELATED"/>
    <property type="match status" value="1"/>
</dbReference>
<dbReference type="InterPro" id="IPR008271">
    <property type="entry name" value="Ser/Thr_kinase_AS"/>
</dbReference>
<feature type="compositionally biased region" description="Low complexity" evidence="8">
    <location>
        <begin position="396"/>
        <end position="407"/>
    </location>
</feature>
<dbReference type="Gene3D" id="1.10.510.10">
    <property type="entry name" value="Transferase(Phosphotransferase) domain 1"/>
    <property type="match status" value="1"/>
</dbReference>
<feature type="compositionally biased region" description="Low complexity" evidence="8">
    <location>
        <begin position="369"/>
        <end position="385"/>
    </location>
</feature>